<dbReference type="EC" id="2.3.1.1" evidence="10"/>
<dbReference type="OrthoDB" id="9804242at2"/>
<dbReference type="CDD" id="cd02152">
    <property type="entry name" value="OAT"/>
    <property type="match status" value="1"/>
</dbReference>
<gene>
    <name evidence="10" type="primary">argJ</name>
    <name evidence="11" type="ORF">FD15_GL000532</name>
</gene>
<comment type="caution">
    <text evidence="11">The sequence shown here is derived from an EMBL/GenBank/DDBJ whole genome shotgun (WGS) entry which is preliminary data.</text>
</comment>
<dbReference type="NCBIfam" id="NF003802">
    <property type="entry name" value="PRK05388.1"/>
    <property type="match status" value="1"/>
</dbReference>
<dbReference type="GO" id="GO:0005737">
    <property type="term" value="C:cytoplasm"/>
    <property type="evidence" value="ECO:0007669"/>
    <property type="project" value="UniProtKB-SubCell"/>
</dbReference>
<evidence type="ECO:0000256" key="8">
    <source>
        <dbReference type="ARBA" id="ARBA00023315"/>
    </source>
</evidence>
<evidence type="ECO:0000256" key="10">
    <source>
        <dbReference type="HAMAP-Rule" id="MF_01106"/>
    </source>
</evidence>
<comment type="subunit">
    <text evidence="2 10">Heterotetramer of two alpha and two beta chains.</text>
</comment>
<dbReference type="InterPro" id="IPR002813">
    <property type="entry name" value="Arg_biosynth_ArgJ"/>
</dbReference>
<protein>
    <recommendedName>
        <fullName evidence="10">Arginine biosynthesis bifunctional protein ArgJ</fullName>
    </recommendedName>
    <domain>
        <recommendedName>
            <fullName evidence="10">Glutamate N-acetyltransferase</fullName>
            <ecNumber evidence="10">2.3.1.35</ecNumber>
        </recommendedName>
        <alternativeName>
            <fullName evidence="10">Ornithine acetyltransferase</fullName>
            <shortName evidence="10">OATase</shortName>
        </alternativeName>
        <alternativeName>
            <fullName evidence="10">Ornithine transacetylase</fullName>
        </alternativeName>
    </domain>
    <domain>
        <recommendedName>
            <fullName evidence="10">Amino-acid acetyltransferase</fullName>
            <ecNumber evidence="10">2.3.1.1</ecNumber>
        </recommendedName>
        <alternativeName>
            <fullName evidence="10">N-acetylglutamate synthase</fullName>
            <shortName evidence="10">AGSase</shortName>
        </alternativeName>
    </domain>
    <component>
        <recommendedName>
            <fullName evidence="10">Arginine biosynthesis bifunctional protein ArgJ alpha chain</fullName>
        </recommendedName>
    </component>
    <component>
        <recommendedName>
            <fullName evidence="10">Arginine biosynthesis bifunctional protein ArgJ beta chain</fullName>
        </recommendedName>
    </component>
</protein>
<feature type="binding site" evidence="10">
    <location>
        <position position="150"/>
    </location>
    <ligand>
        <name>substrate</name>
    </ligand>
</feature>
<evidence type="ECO:0000256" key="5">
    <source>
        <dbReference type="ARBA" id="ARBA00022679"/>
    </source>
</evidence>
<feature type="binding site" evidence="10">
    <location>
        <position position="176"/>
    </location>
    <ligand>
        <name>substrate</name>
    </ligand>
</feature>
<evidence type="ECO:0000256" key="6">
    <source>
        <dbReference type="ARBA" id="ARBA00022813"/>
    </source>
</evidence>
<dbReference type="AlphaFoldDB" id="A0A023CXX3"/>
<dbReference type="PANTHER" id="PTHR23100:SF0">
    <property type="entry name" value="ARGININE BIOSYNTHESIS BIFUNCTIONAL PROTEIN ARGJ, MITOCHONDRIAL"/>
    <property type="match status" value="1"/>
</dbReference>
<dbReference type="UniPathway" id="UPA00068">
    <property type="reaction ID" value="UER00106"/>
</dbReference>
<evidence type="ECO:0000313" key="12">
    <source>
        <dbReference type="Proteomes" id="UP000050961"/>
    </source>
</evidence>
<dbReference type="PATRIC" id="fig|1423806.3.peg.541"/>
<feature type="site" description="Involved in the stabilization of negative charge on the oxyanion by the formation of the oxyanion hole" evidence="10">
    <location>
        <position position="117"/>
    </location>
</feature>
<dbReference type="GO" id="GO:0006526">
    <property type="term" value="P:L-arginine biosynthetic process"/>
    <property type="evidence" value="ECO:0007669"/>
    <property type="project" value="UniProtKB-UniRule"/>
</dbReference>
<reference evidence="11 12" key="1">
    <citation type="journal article" date="2015" name="Genome Announc.">
        <title>Expanding the biotechnology potential of lactobacilli through comparative genomics of 213 strains and associated genera.</title>
        <authorList>
            <person name="Sun Z."/>
            <person name="Harris H.M."/>
            <person name="McCann A."/>
            <person name="Guo C."/>
            <person name="Argimon S."/>
            <person name="Zhang W."/>
            <person name="Yang X."/>
            <person name="Jeffery I.B."/>
            <person name="Cooney J.C."/>
            <person name="Kagawa T.F."/>
            <person name="Liu W."/>
            <person name="Song Y."/>
            <person name="Salvetti E."/>
            <person name="Wrobel A."/>
            <person name="Rasinkangas P."/>
            <person name="Parkhill J."/>
            <person name="Rea M.C."/>
            <person name="O'Sullivan O."/>
            <person name="Ritari J."/>
            <person name="Douillard F.P."/>
            <person name="Paul Ross R."/>
            <person name="Yang R."/>
            <person name="Briner A.E."/>
            <person name="Felis G.E."/>
            <person name="de Vos W.M."/>
            <person name="Barrangou R."/>
            <person name="Klaenhammer T.R."/>
            <person name="Caufield P.W."/>
            <person name="Cui Y."/>
            <person name="Zhang H."/>
            <person name="O'Toole P.W."/>
        </authorList>
    </citation>
    <scope>NUCLEOTIDE SEQUENCE [LARGE SCALE GENOMIC DNA]</scope>
    <source>
        <strain evidence="11 12">DSM 21376</strain>
    </source>
</reference>
<dbReference type="InterPro" id="IPR016117">
    <property type="entry name" value="ArgJ-like_dom_sf"/>
</dbReference>
<accession>A0A023CXX3</accession>
<proteinExistence type="inferred from homology"/>
<keyword evidence="3 10" id="KW-0055">Arginine biosynthesis</keyword>
<dbReference type="Pfam" id="PF01960">
    <property type="entry name" value="ArgJ"/>
    <property type="match status" value="1"/>
</dbReference>
<feature type="binding site" evidence="10">
    <location>
        <position position="395"/>
    </location>
    <ligand>
        <name>substrate</name>
    </ligand>
</feature>
<comment type="pathway">
    <text evidence="10">Amino-acid biosynthesis; L-arginine biosynthesis; L-ornithine and N-acetyl-L-glutamate from L-glutamate and N(2)-acetyl-L-ornithine (cyclic): step 1/1.</text>
</comment>
<dbReference type="eggNOG" id="COG1364">
    <property type="taxonomic scope" value="Bacteria"/>
</dbReference>
<comment type="subcellular location">
    <subcellularLocation>
        <location evidence="10">Cytoplasm</location>
    </subcellularLocation>
</comment>
<dbReference type="NCBIfam" id="TIGR00120">
    <property type="entry name" value="ArgJ"/>
    <property type="match status" value="1"/>
</dbReference>
<sequence length="400" mass="42461">MNAEKEYHEIEFTWPQGFYSDGVNTGMRQNRPDLGWIYSKIPAAAAGVYTTNKVCAAPTTLTKQIVTQNHQLQAIVMNSVFANSCTGKQGEKDVAVEQQLVAEKLHIAPSLVGVASTGLIGSYLPMEKITAGIKKLQGTKSDTVTEAVMTTDTRSKKISVSFKLGKQECVMTGFAKGSGMIHPNMATMLAFITTDAAVSPVVLQNLISELADETFNQITVDGDTSTNDMVVALANGAAQNEILTSSSHSLTIFKAALHHVLAFLAQSIAADGEGATKLVEVNVAGAASVQDGKKIAKAIVGSSLVKAALFGNDPNWGRVMSTIGTTDAAFDPQTITIKLNNILVVNQSLAAEFDRDAAAESLKGSKVTIDVDLHNGMFHGQAWGCDLTYGYVKINAAYHS</sequence>
<evidence type="ECO:0000313" key="11">
    <source>
        <dbReference type="EMBL" id="KRN06969.1"/>
    </source>
</evidence>
<dbReference type="Gene3D" id="3.60.70.12">
    <property type="entry name" value="L-amino peptidase D-ALA esterase/amidase"/>
    <property type="match status" value="1"/>
</dbReference>
<dbReference type="HAMAP" id="MF_01106">
    <property type="entry name" value="ArgJ"/>
    <property type="match status" value="1"/>
</dbReference>
<feature type="site" description="Involved in the stabilization of negative charge on the oxyanion by the formation of the oxyanion hole" evidence="10">
    <location>
        <position position="118"/>
    </location>
</feature>
<dbReference type="Gene3D" id="3.10.20.340">
    <property type="entry name" value="ArgJ beta chain, C-terminal domain"/>
    <property type="match status" value="1"/>
</dbReference>
<dbReference type="RefSeq" id="WP_034988490.1">
    <property type="nucleotide sequence ID" value="NZ_AYZF01000008.1"/>
</dbReference>
<dbReference type="STRING" id="1423806.FD15_GL000532"/>
<dbReference type="InterPro" id="IPR042195">
    <property type="entry name" value="ArgJ_beta_C"/>
</dbReference>
<comment type="catalytic activity">
    <reaction evidence="9 10">
        <text>N(2)-acetyl-L-ornithine + L-glutamate = N-acetyl-L-glutamate + L-ornithine</text>
        <dbReference type="Rhea" id="RHEA:15349"/>
        <dbReference type="ChEBI" id="CHEBI:29985"/>
        <dbReference type="ChEBI" id="CHEBI:44337"/>
        <dbReference type="ChEBI" id="CHEBI:46911"/>
        <dbReference type="ChEBI" id="CHEBI:57805"/>
        <dbReference type="EC" id="2.3.1.35"/>
    </reaction>
</comment>
<evidence type="ECO:0000256" key="1">
    <source>
        <dbReference type="ARBA" id="ARBA00006774"/>
    </source>
</evidence>
<feature type="chain" id="PRO_5023440678" description="Arginine biosynthesis bifunctional protein ArgJ alpha chain" evidence="10">
    <location>
        <begin position="1"/>
        <end position="186"/>
    </location>
</feature>
<dbReference type="FunFam" id="3.10.20.340:FF:000001">
    <property type="entry name" value="Arginine biosynthesis bifunctional protein ArgJ, chloroplastic"/>
    <property type="match status" value="1"/>
</dbReference>
<keyword evidence="10" id="KW-0963">Cytoplasm</keyword>
<comment type="similarity">
    <text evidence="1 10">Belongs to the ArgJ family.</text>
</comment>
<keyword evidence="5 10" id="KW-0808">Transferase</keyword>
<dbReference type="GO" id="GO:0006592">
    <property type="term" value="P:ornithine biosynthetic process"/>
    <property type="evidence" value="ECO:0007669"/>
    <property type="project" value="TreeGrafter"/>
</dbReference>
<comment type="function">
    <text evidence="10">Catalyzes two activities which are involved in the cyclic version of arginine biosynthesis: the synthesis of N-acetylglutamate from glutamate and acetyl-CoA as the acetyl donor, and of ornithine by transacetylation between N(2)-acetylornithine and glutamate.</text>
</comment>
<evidence type="ECO:0000256" key="7">
    <source>
        <dbReference type="ARBA" id="ARBA00023268"/>
    </source>
</evidence>
<keyword evidence="6 10" id="KW-0068">Autocatalytic cleavage</keyword>
<feature type="active site" description="Nucleophile" evidence="10">
    <location>
        <position position="187"/>
    </location>
</feature>
<keyword evidence="7 10" id="KW-0511">Multifunctional enzyme</keyword>
<name>A0A023CXX3_9LACO</name>
<feature type="site" description="Cleavage; by autolysis" evidence="10">
    <location>
        <begin position="186"/>
        <end position="187"/>
    </location>
</feature>
<feature type="binding site" evidence="10">
    <location>
        <position position="400"/>
    </location>
    <ligand>
        <name>substrate</name>
    </ligand>
</feature>
<keyword evidence="4 10" id="KW-0028">Amino-acid biosynthesis</keyword>
<organism evidence="11 12">
    <name type="scientific">Liquorilactobacillus sucicola DSM 21376 = JCM 15457</name>
    <dbReference type="NCBI Taxonomy" id="1423806"/>
    <lineage>
        <taxon>Bacteria</taxon>
        <taxon>Bacillati</taxon>
        <taxon>Bacillota</taxon>
        <taxon>Bacilli</taxon>
        <taxon>Lactobacillales</taxon>
        <taxon>Lactobacillaceae</taxon>
        <taxon>Liquorilactobacillus</taxon>
    </lineage>
</organism>
<dbReference type="GO" id="GO:0004358">
    <property type="term" value="F:L-glutamate N-acetyltransferase activity, acting on acetyl-L-ornithine as donor"/>
    <property type="evidence" value="ECO:0007669"/>
    <property type="project" value="UniProtKB-UniRule"/>
</dbReference>
<keyword evidence="8 10" id="KW-0012">Acyltransferase</keyword>
<dbReference type="FunFam" id="3.60.70.12:FF:000001">
    <property type="entry name" value="Arginine biosynthesis bifunctional protein ArgJ, chloroplastic"/>
    <property type="match status" value="1"/>
</dbReference>
<comment type="pathway">
    <text evidence="10">Amino-acid biosynthesis; L-arginine biosynthesis; N(2)-acetyl-L-ornithine from L-glutamate: step 1/4.</text>
</comment>
<comment type="catalytic activity">
    <reaction evidence="10">
        <text>L-glutamate + acetyl-CoA = N-acetyl-L-glutamate + CoA + H(+)</text>
        <dbReference type="Rhea" id="RHEA:24292"/>
        <dbReference type="ChEBI" id="CHEBI:15378"/>
        <dbReference type="ChEBI" id="CHEBI:29985"/>
        <dbReference type="ChEBI" id="CHEBI:44337"/>
        <dbReference type="ChEBI" id="CHEBI:57287"/>
        <dbReference type="ChEBI" id="CHEBI:57288"/>
        <dbReference type="EC" id="2.3.1.1"/>
    </reaction>
</comment>
<keyword evidence="12" id="KW-1185">Reference proteome</keyword>
<dbReference type="Proteomes" id="UP000050961">
    <property type="component" value="Unassembled WGS sequence"/>
</dbReference>
<evidence type="ECO:0000256" key="3">
    <source>
        <dbReference type="ARBA" id="ARBA00022571"/>
    </source>
</evidence>
<dbReference type="EC" id="2.3.1.35" evidence="10"/>
<evidence type="ECO:0000256" key="2">
    <source>
        <dbReference type="ARBA" id="ARBA00011475"/>
    </source>
</evidence>
<feature type="binding site" evidence="10">
    <location>
        <position position="273"/>
    </location>
    <ligand>
        <name>substrate</name>
    </ligand>
</feature>
<feature type="binding site" evidence="10">
    <location>
        <position position="187"/>
    </location>
    <ligand>
        <name>substrate</name>
    </ligand>
</feature>
<feature type="chain" id="PRO_5023440677" description="Arginine biosynthesis bifunctional protein ArgJ beta chain" evidence="10">
    <location>
        <begin position="187"/>
        <end position="400"/>
    </location>
</feature>
<dbReference type="EMBL" id="AYZF01000008">
    <property type="protein sequence ID" value="KRN06969.1"/>
    <property type="molecule type" value="Genomic_DNA"/>
</dbReference>
<evidence type="ECO:0000256" key="9">
    <source>
        <dbReference type="ARBA" id="ARBA00049439"/>
    </source>
</evidence>
<evidence type="ECO:0000256" key="4">
    <source>
        <dbReference type="ARBA" id="ARBA00022605"/>
    </source>
</evidence>
<dbReference type="SUPFAM" id="SSF56266">
    <property type="entry name" value="DmpA/ArgJ-like"/>
    <property type="match status" value="1"/>
</dbReference>
<dbReference type="PANTHER" id="PTHR23100">
    <property type="entry name" value="ARGININE BIOSYNTHESIS BIFUNCTIONAL PROTEIN ARGJ"/>
    <property type="match status" value="1"/>
</dbReference>
<dbReference type="GO" id="GO:0004042">
    <property type="term" value="F:L-glutamate N-acetyltransferase activity"/>
    <property type="evidence" value="ECO:0007669"/>
    <property type="project" value="UniProtKB-UniRule"/>
</dbReference>